<dbReference type="VEuPathDB" id="MicrosporidiaDB:NAPIS_ORF02435"/>
<gene>
    <name evidence="1" type="ORF">NAPIS_ORF02435</name>
</gene>
<dbReference type="HOGENOM" id="CLU_108130_0_0_1"/>
<protein>
    <recommendedName>
        <fullName evidence="3">Reverse transcriptase</fullName>
    </recommendedName>
</protein>
<dbReference type="PANTHER" id="PTHR35450:SF2">
    <property type="entry name" value="REVERSE TRANSCRIPTASE DOMAIN-CONTAINING PROTEIN"/>
    <property type="match status" value="1"/>
</dbReference>
<reference evidence="1 2" key="1">
    <citation type="journal article" date="2013" name="BMC Genomics">
        <title>Genome sequencing and comparative genomics of honey bee microsporidia, Nosema apis reveal novel insights into host-parasite interactions.</title>
        <authorList>
            <person name="Chen Yp."/>
            <person name="Pettis J.S."/>
            <person name="Zhao Y."/>
            <person name="Liu X."/>
            <person name="Tallon L.J."/>
            <person name="Sadzewicz L.D."/>
            <person name="Li R."/>
            <person name="Zheng H."/>
            <person name="Huang S."/>
            <person name="Zhang X."/>
            <person name="Hamilton M.C."/>
            <person name="Pernal S.F."/>
            <person name="Melathopoulos A.P."/>
            <person name="Yan X."/>
            <person name="Evans J.D."/>
        </authorList>
    </citation>
    <scope>NUCLEOTIDE SEQUENCE [LARGE SCALE GENOMIC DNA]</scope>
    <source>
        <strain evidence="1 2">BRL 01</strain>
    </source>
</reference>
<dbReference type="AlphaFoldDB" id="T0KX96"/>
<name>T0KX96_9MICR</name>
<evidence type="ECO:0000313" key="1">
    <source>
        <dbReference type="EMBL" id="EQB59987.1"/>
    </source>
</evidence>
<accession>T0KX96</accession>
<organism evidence="1 2">
    <name type="scientific">Vairimorpha apis BRL 01</name>
    <dbReference type="NCBI Taxonomy" id="1037528"/>
    <lineage>
        <taxon>Eukaryota</taxon>
        <taxon>Fungi</taxon>
        <taxon>Fungi incertae sedis</taxon>
        <taxon>Microsporidia</taxon>
        <taxon>Nosematidae</taxon>
        <taxon>Vairimorpha</taxon>
    </lineage>
</organism>
<evidence type="ECO:0008006" key="3">
    <source>
        <dbReference type="Google" id="ProtNLM"/>
    </source>
</evidence>
<evidence type="ECO:0000313" key="2">
    <source>
        <dbReference type="Proteomes" id="UP000053780"/>
    </source>
</evidence>
<dbReference type="Proteomes" id="UP000053780">
    <property type="component" value="Unassembled WGS sequence"/>
</dbReference>
<dbReference type="OrthoDB" id="2194416at2759"/>
<proteinExistence type="predicted"/>
<keyword evidence="2" id="KW-1185">Reference proteome</keyword>
<dbReference type="PANTHER" id="PTHR35450">
    <property type="entry name" value="REVERSE TRANSCRIPTASE DOMAIN-CONTAINING PROTEIN"/>
    <property type="match status" value="1"/>
</dbReference>
<dbReference type="EMBL" id="KE647341">
    <property type="protein sequence ID" value="EQB59987.1"/>
    <property type="molecule type" value="Genomic_DNA"/>
</dbReference>
<sequence>MWIHKGNNSARQEGKLCFLQDRNIFFNDSNMCPHCNQAKRTVDHMATRCEKMLGHDYMRRHNEIVKCLHLLLCKKYNIKISGKRLRTHSVQQVVANKFIEIRVDTTIKTDVKIKYNKPDIVVIDKKTKDILIVEIGVTSIDNLQQVETEKLRKYDLLANELGLIHGCKTRIIPYVLTWDGIVTKYHAKYRKALEISDRIEAYIQSVTLKKTLESVSLEYKRGGDLILVESERNENVHLSELV</sequence>